<dbReference type="InterPro" id="IPR004367">
    <property type="entry name" value="Cyclin_C-dom"/>
</dbReference>
<evidence type="ECO:0000259" key="6">
    <source>
        <dbReference type="SMART" id="SM00385"/>
    </source>
</evidence>
<dbReference type="KEGG" id="dzi:111282697"/>
<keyword evidence="3 5" id="KW-0195">Cyclin</keyword>
<dbReference type="GO" id="GO:0051301">
    <property type="term" value="P:cell division"/>
    <property type="evidence" value="ECO:0007669"/>
    <property type="project" value="UniProtKB-KW"/>
</dbReference>
<dbReference type="CDD" id="cd20544">
    <property type="entry name" value="CYCLIN_AtCycD-like_rpt2"/>
    <property type="match status" value="1"/>
</dbReference>
<evidence type="ECO:0000256" key="4">
    <source>
        <dbReference type="ARBA" id="ARBA00023306"/>
    </source>
</evidence>
<dbReference type="InterPro" id="IPR039361">
    <property type="entry name" value="Cyclin"/>
</dbReference>
<dbReference type="InterPro" id="IPR013763">
    <property type="entry name" value="Cyclin-like_dom"/>
</dbReference>
<dbReference type="SMART" id="SM01332">
    <property type="entry name" value="Cyclin_C"/>
    <property type="match status" value="1"/>
</dbReference>
<keyword evidence="4" id="KW-0131">Cell cycle</keyword>
<name>A0A6P5XE63_DURZI</name>
<reference evidence="9" key="1">
    <citation type="submission" date="2025-08" db="UniProtKB">
        <authorList>
            <consortium name="RefSeq"/>
        </authorList>
    </citation>
    <scope>IDENTIFICATION</scope>
    <source>
        <tissue evidence="9">Fruit stalk</tissue>
    </source>
</reference>
<evidence type="ECO:0000256" key="3">
    <source>
        <dbReference type="ARBA" id="ARBA00023127"/>
    </source>
</evidence>
<protein>
    <submittedName>
        <fullName evidence="9">Cyclin-D6-1</fullName>
    </submittedName>
</protein>
<dbReference type="SUPFAM" id="SSF47954">
    <property type="entry name" value="Cyclin-like"/>
    <property type="match status" value="2"/>
</dbReference>
<feature type="domain" description="Cyclin-like" evidence="6">
    <location>
        <begin position="56"/>
        <end position="140"/>
    </location>
</feature>
<dbReference type="Pfam" id="PF00134">
    <property type="entry name" value="Cyclin_N"/>
    <property type="match status" value="1"/>
</dbReference>
<accession>A0A6P5XE63</accession>
<evidence type="ECO:0000313" key="9">
    <source>
        <dbReference type="RefSeq" id="XP_022726635.1"/>
    </source>
</evidence>
<evidence type="ECO:0000256" key="2">
    <source>
        <dbReference type="ARBA" id="ARBA00022618"/>
    </source>
</evidence>
<dbReference type="PANTHER" id="PTHR10177">
    <property type="entry name" value="CYCLINS"/>
    <property type="match status" value="1"/>
</dbReference>
<evidence type="ECO:0000256" key="5">
    <source>
        <dbReference type="RuleBase" id="RU000383"/>
    </source>
</evidence>
<gene>
    <name evidence="9" type="primary">LOC111282697</name>
</gene>
<sequence>MEFDLENPLTNFNDFCPATTIPSLFLVESDHMPTENYIKTLKARDLDISLRREVISSISQFSCKFDPFLSYLAVNYLDRFLSSQGIPQPKTWVLRLVAISCVSLAAKMKKTEFSLADLQSNGGFIFDAQTVERMEYLILGALKWRMRSITPFSFISFFISSFELKDPPLRHALKTRAVEIIFKAQMDHIKLLEFKPSIIAASALLSASHELFPLQFPCFRKAISSCSYVNKENMFKCYNSMQETAKEGYESMFDMFRSSNTPVNVLDQKFSWSESETTNGIVTTATTITLRTERDIKRRKSNDYRNKSNGPPFSGPTLLMTVDHKFSSTVHLSFQ</sequence>
<proteinExistence type="inferred from homology"/>
<dbReference type="Gene3D" id="1.10.472.10">
    <property type="entry name" value="Cyclin-like"/>
    <property type="match status" value="2"/>
</dbReference>
<keyword evidence="2" id="KW-0132">Cell division</keyword>
<dbReference type="RefSeq" id="XP_022726635.1">
    <property type="nucleotide sequence ID" value="XM_022870900.1"/>
</dbReference>
<dbReference type="InterPro" id="IPR006671">
    <property type="entry name" value="Cyclin_N"/>
</dbReference>
<organism evidence="8 9">
    <name type="scientific">Durio zibethinus</name>
    <name type="common">Durian</name>
    <dbReference type="NCBI Taxonomy" id="66656"/>
    <lineage>
        <taxon>Eukaryota</taxon>
        <taxon>Viridiplantae</taxon>
        <taxon>Streptophyta</taxon>
        <taxon>Embryophyta</taxon>
        <taxon>Tracheophyta</taxon>
        <taxon>Spermatophyta</taxon>
        <taxon>Magnoliopsida</taxon>
        <taxon>eudicotyledons</taxon>
        <taxon>Gunneridae</taxon>
        <taxon>Pentapetalae</taxon>
        <taxon>rosids</taxon>
        <taxon>malvids</taxon>
        <taxon>Malvales</taxon>
        <taxon>Malvaceae</taxon>
        <taxon>Helicteroideae</taxon>
        <taxon>Durio</taxon>
    </lineage>
</organism>
<evidence type="ECO:0000259" key="7">
    <source>
        <dbReference type="SMART" id="SM01332"/>
    </source>
</evidence>
<comment type="similarity">
    <text evidence="1">Belongs to the cyclin family. Cyclin D subfamily.</text>
</comment>
<dbReference type="FunFam" id="1.10.472.10:FF:000060">
    <property type="entry name" value="D6-type cyclin"/>
    <property type="match status" value="1"/>
</dbReference>
<dbReference type="Proteomes" id="UP000515121">
    <property type="component" value="Unplaced"/>
</dbReference>
<keyword evidence="8" id="KW-1185">Reference proteome</keyword>
<feature type="domain" description="Cyclin C-terminal" evidence="7">
    <location>
        <begin position="149"/>
        <end position="265"/>
    </location>
</feature>
<evidence type="ECO:0000313" key="8">
    <source>
        <dbReference type="Proteomes" id="UP000515121"/>
    </source>
</evidence>
<dbReference type="GeneID" id="111282697"/>
<dbReference type="OrthoDB" id="306099at2759"/>
<dbReference type="SMART" id="SM00385">
    <property type="entry name" value="CYCLIN"/>
    <property type="match status" value="1"/>
</dbReference>
<dbReference type="InterPro" id="IPR036915">
    <property type="entry name" value="Cyclin-like_sf"/>
</dbReference>
<dbReference type="FunFam" id="1.10.472.10:FF:000040">
    <property type="entry name" value="D6-type cyclin"/>
    <property type="match status" value="1"/>
</dbReference>
<evidence type="ECO:0000256" key="1">
    <source>
        <dbReference type="ARBA" id="ARBA00009065"/>
    </source>
</evidence>
<dbReference type="Pfam" id="PF02984">
    <property type="entry name" value="Cyclin_C"/>
    <property type="match status" value="1"/>
</dbReference>
<dbReference type="AlphaFoldDB" id="A0A6P5XE63"/>